<feature type="transmembrane region" description="Helical" evidence="6">
    <location>
        <begin position="30"/>
        <end position="54"/>
    </location>
</feature>
<dbReference type="OrthoDB" id="9807568at2"/>
<dbReference type="Pfam" id="PF00361">
    <property type="entry name" value="Proton_antipo_M"/>
    <property type="match status" value="1"/>
</dbReference>
<name>D1CCC4_THET1</name>
<dbReference type="HOGENOM" id="CLU_007100_6_0_0"/>
<evidence type="ECO:0000259" key="8">
    <source>
        <dbReference type="Pfam" id="PF00662"/>
    </source>
</evidence>
<dbReference type="Proteomes" id="UP000000323">
    <property type="component" value="Chromosome 1"/>
</dbReference>
<evidence type="ECO:0000256" key="4">
    <source>
        <dbReference type="ARBA" id="ARBA00023136"/>
    </source>
</evidence>
<feature type="transmembrane region" description="Helical" evidence="6">
    <location>
        <begin position="303"/>
        <end position="325"/>
    </location>
</feature>
<feature type="transmembrane region" description="Helical" evidence="6">
    <location>
        <begin position="112"/>
        <end position="132"/>
    </location>
</feature>
<evidence type="ECO:0000259" key="7">
    <source>
        <dbReference type="Pfam" id="PF00361"/>
    </source>
</evidence>
<evidence type="ECO:0000313" key="10">
    <source>
        <dbReference type="Proteomes" id="UP000000323"/>
    </source>
</evidence>
<feature type="transmembrane region" description="Helical" evidence="6">
    <location>
        <begin position="372"/>
        <end position="392"/>
    </location>
</feature>
<dbReference type="GO" id="GO:0012505">
    <property type="term" value="C:endomembrane system"/>
    <property type="evidence" value="ECO:0007669"/>
    <property type="project" value="UniProtKB-SubCell"/>
</dbReference>
<feature type="transmembrane region" description="Helical" evidence="6">
    <location>
        <begin position="605"/>
        <end position="626"/>
    </location>
</feature>
<dbReference type="InterPro" id="IPR003945">
    <property type="entry name" value="NU5C-like"/>
</dbReference>
<feature type="domain" description="NADH-Ubiquinone oxidoreductase (complex I) chain 5 N-terminal" evidence="8">
    <location>
        <begin position="66"/>
        <end position="116"/>
    </location>
</feature>
<proteinExistence type="predicted"/>
<feature type="transmembrane region" description="Helical" evidence="6">
    <location>
        <begin position="74"/>
        <end position="100"/>
    </location>
</feature>
<dbReference type="RefSeq" id="WP_012875473.1">
    <property type="nucleotide sequence ID" value="NC_013525.1"/>
</dbReference>
<evidence type="ECO:0000256" key="5">
    <source>
        <dbReference type="RuleBase" id="RU000320"/>
    </source>
</evidence>
<feature type="transmembrane region" description="Helical" evidence="6">
    <location>
        <begin position="6"/>
        <end position="23"/>
    </location>
</feature>
<dbReference type="STRING" id="525904.Tter_1533"/>
<dbReference type="PRINTS" id="PR01434">
    <property type="entry name" value="NADHDHGNASE5"/>
</dbReference>
<keyword evidence="4 6" id="KW-0472">Membrane</keyword>
<feature type="domain" description="NADH:quinone oxidoreductase/Mrp antiporter transmembrane" evidence="7">
    <location>
        <begin position="132"/>
        <end position="420"/>
    </location>
</feature>
<comment type="subcellular location">
    <subcellularLocation>
        <location evidence="1">Endomembrane system</location>
        <topology evidence="1">Multi-pass membrane protein</topology>
    </subcellularLocation>
    <subcellularLocation>
        <location evidence="5">Membrane</location>
        <topology evidence="5">Multi-pass membrane protein</topology>
    </subcellularLocation>
</comment>
<dbReference type="GO" id="GO:0016020">
    <property type="term" value="C:membrane"/>
    <property type="evidence" value="ECO:0007669"/>
    <property type="project" value="UniProtKB-SubCell"/>
</dbReference>
<feature type="transmembrane region" description="Helical" evidence="6">
    <location>
        <begin position="275"/>
        <end position="296"/>
    </location>
</feature>
<dbReference type="GO" id="GO:0042773">
    <property type="term" value="P:ATP synthesis coupled electron transport"/>
    <property type="evidence" value="ECO:0007669"/>
    <property type="project" value="InterPro"/>
</dbReference>
<feature type="transmembrane region" description="Helical" evidence="6">
    <location>
        <begin position="454"/>
        <end position="471"/>
    </location>
</feature>
<dbReference type="PRINTS" id="PR01435">
    <property type="entry name" value="NPOXDRDTASE5"/>
</dbReference>
<evidence type="ECO:0000256" key="6">
    <source>
        <dbReference type="SAM" id="Phobius"/>
    </source>
</evidence>
<feature type="transmembrane region" description="Helical" evidence="6">
    <location>
        <begin position="178"/>
        <end position="199"/>
    </location>
</feature>
<keyword evidence="10" id="KW-1185">Reference proteome</keyword>
<dbReference type="PANTHER" id="PTHR42829:SF2">
    <property type="entry name" value="NADH-UBIQUINONE OXIDOREDUCTASE CHAIN 5"/>
    <property type="match status" value="1"/>
</dbReference>
<dbReference type="InterPro" id="IPR018393">
    <property type="entry name" value="NADHpl_OxRdtase_5_subgr"/>
</dbReference>
<keyword evidence="3 6" id="KW-1133">Transmembrane helix</keyword>
<dbReference type="NCBIfam" id="TIGR01974">
    <property type="entry name" value="NDH_I_L"/>
    <property type="match status" value="1"/>
</dbReference>
<dbReference type="Gene3D" id="1.20.5.2700">
    <property type="match status" value="1"/>
</dbReference>
<organism evidence="9 10">
    <name type="scientific">Thermobaculum terrenum (strain ATCC BAA-798 / CCMEE 7001 / YNP1)</name>
    <dbReference type="NCBI Taxonomy" id="525904"/>
    <lineage>
        <taxon>Bacteria</taxon>
        <taxon>Bacillati</taxon>
        <taxon>Chloroflexota</taxon>
        <taxon>Chloroflexia</taxon>
        <taxon>Candidatus Thermobaculales</taxon>
        <taxon>Candidatus Thermobaculaceae</taxon>
        <taxon>Thermobaculum</taxon>
    </lineage>
</organism>
<feature type="transmembrane region" description="Helical" evidence="6">
    <location>
        <begin position="205"/>
        <end position="224"/>
    </location>
</feature>
<sequence length="628" mass="68809">MESYIWLIPLLPLAAFGFNFFFGKGRSEPLITIIAAGSVALSFLLSILVFLQVGSGTHLDWNLYTWIDSGNFDISIGFYVDELAAIMLLVVTGVSLLVHIYSRGYMHGDPGYYRFFAYLPLFTFSMLMLVLANNFLQLYFFWEAVGLCSYLLIGFWYERPSASFAALKAFLVNRVGDFGFGLGVIFTFVTFGTLSYASVFERADTASTSVLTAITLLLFMGAMGKSAQWPLHVWLPDAMEGPTPVSALIHAATMVTAGVYMVARANPLFEAAQGTLTIVAVVGLVTALLGATIGIVQNDIKRVMAYSTISQLGYMFFALGIGAYVSAIFHLFTHAFFKALLFLGAGSVMHAMNGETDMQKMGGLRRYMPHTFATLTIGGLALAGVPPLAGFWSKDEILGTAFIDHKYWIYALGTLASFLTAFYITRLISLTFLGSPRFDEHEIHPHESPSVMTIPLWVLAALSVVAGFVGVPPENGFIHSFLSGVFEHGEEAAHAGGFSAEVLVLMAVATLVAIAGILLALGVYYWQIPSLNPKVWGERLSFVYRLLWNKYYFDDLYDVWFVRSTKALGNALWFVDSEGVDGAVNGVAKGVSISSTLLRKIQTGFVGNYALMICIGMVLVVAYLFFQR</sequence>
<dbReference type="GO" id="GO:0048038">
    <property type="term" value="F:quinone binding"/>
    <property type="evidence" value="ECO:0007669"/>
    <property type="project" value="UniProtKB-KW"/>
</dbReference>
<evidence type="ECO:0000313" key="9">
    <source>
        <dbReference type="EMBL" id="ACZ42439.1"/>
    </source>
</evidence>
<dbReference type="AlphaFoldDB" id="D1CCC4"/>
<dbReference type="PANTHER" id="PTHR42829">
    <property type="entry name" value="NADH-UBIQUINONE OXIDOREDUCTASE CHAIN 5"/>
    <property type="match status" value="1"/>
</dbReference>
<reference evidence="10" key="1">
    <citation type="journal article" date="2010" name="Stand. Genomic Sci.">
        <title>Complete genome sequence of 'Thermobaculum terrenum' type strain (YNP1).</title>
        <authorList>
            <person name="Kiss H."/>
            <person name="Cleland D."/>
            <person name="Lapidus A."/>
            <person name="Lucas S."/>
            <person name="Glavina Del Rio T."/>
            <person name="Nolan M."/>
            <person name="Tice H."/>
            <person name="Han C."/>
            <person name="Goodwin L."/>
            <person name="Pitluck S."/>
            <person name="Liolios K."/>
            <person name="Ivanova N."/>
            <person name="Mavromatis K."/>
            <person name="Ovchinnikova G."/>
            <person name="Pati A."/>
            <person name="Chen A."/>
            <person name="Palaniappan K."/>
            <person name="Land M."/>
            <person name="Hauser L."/>
            <person name="Chang Y."/>
            <person name="Jeffries C."/>
            <person name="Lu M."/>
            <person name="Brettin T."/>
            <person name="Detter J."/>
            <person name="Goker M."/>
            <person name="Tindall B."/>
            <person name="Beck B."/>
            <person name="McDermott T."/>
            <person name="Woyke T."/>
            <person name="Bristow J."/>
            <person name="Eisen J."/>
            <person name="Markowitz V."/>
            <person name="Hugenholtz P."/>
            <person name="Kyrpides N."/>
            <person name="Klenk H."/>
            <person name="Cheng J."/>
        </authorList>
    </citation>
    <scope>NUCLEOTIDE SEQUENCE [LARGE SCALE GENOMIC DNA]</scope>
    <source>
        <strain evidence="10">ATCC BAA-798 / YNP1</strain>
    </source>
</reference>
<dbReference type="GO" id="GO:0008137">
    <property type="term" value="F:NADH dehydrogenase (ubiquinone) activity"/>
    <property type="evidence" value="ECO:0007669"/>
    <property type="project" value="InterPro"/>
</dbReference>
<accession>D1CCC4</accession>
<feature type="transmembrane region" description="Helical" evidence="6">
    <location>
        <begin position="245"/>
        <end position="263"/>
    </location>
</feature>
<evidence type="ECO:0000256" key="2">
    <source>
        <dbReference type="ARBA" id="ARBA00022692"/>
    </source>
</evidence>
<dbReference type="Pfam" id="PF00662">
    <property type="entry name" value="Proton_antipo_N"/>
    <property type="match status" value="1"/>
</dbReference>
<keyword evidence="9" id="KW-0560">Oxidoreductase</keyword>
<dbReference type="GO" id="GO:0015990">
    <property type="term" value="P:electron transport coupled proton transport"/>
    <property type="evidence" value="ECO:0007669"/>
    <property type="project" value="TreeGrafter"/>
</dbReference>
<dbReference type="KEGG" id="ttr:Tter_1533"/>
<evidence type="ECO:0000256" key="3">
    <source>
        <dbReference type="ARBA" id="ARBA00022989"/>
    </source>
</evidence>
<dbReference type="EC" id="1.6.99.5" evidence="9"/>
<keyword evidence="2 5" id="KW-0812">Transmembrane</keyword>
<feature type="transmembrane region" description="Helical" evidence="6">
    <location>
        <begin position="138"/>
        <end position="157"/>
    </location>
</feature>
<feature type="transmembrane region" description="Helical" evidence="6">
    <location>
        <begin position="502"/>
        <end position="526"/>
    </location>
</feature>
<dbReference type="InterPro" id="IPR001516">
    <property type="entry name" value="Proton_antipo_N"/>
</dbReference>
<dbReference type="NCBIfam" id="NF005141">
    <property type="entry name" value="PRK06590.1"/>
    <property type="match status" value="1"/>
</dbReference>
<protein>
    <submittedName>
        <fullName evidence="9">Proton-translocating NADH-quinone oxidoreductase, chain L</fullName>
        <ecNumber evidence="9">1.6.99.5</ecNumber>
    </submittedName>
</protein>
<dbReference type="GO" id="GO:0003954">
    <property type="term" value="F:NADH dehydrogenase activity"/>
    <property type="evidence" value="ECO:0007669"/>
    <property type="project" value="TreeGrafter"/>
</dbReference>
<dbReference type="InterPro" id="IPR001750">
    <property type="entry name" value="ND/Mrp_TM"/>
</dbReference>
<gene>
    <name evidence="9" type="ordered locus">Tter_1533</name>
</gene>
<dbReference type="eggNOG" id="COG1009">
    <property type="taxonomic scope" value="Bacteria"/>
</dbReference>
<feature type="transmembrane region" description="Helical" evidence="6">
    <location>
        <begin position="407"/>
        <end position="433"/>
    </location>
</feature>
<evidence type="ECO:0000256" key="1">
    <source>
        <dbReference type="ARBA" id="ARBA00004127"/>
    </source>
</evidence>
<dbReference type="EMBL" id="CP001825">
    <property type="protein sequence ID" value="ACZ42439.1"/>
    <property type="molecule type" value="Genomic_DNA"/>
</dbReference>
<feature type="transmembrane region" description="Helical" evidence="6">
    <location>
        <begin position="331"/>
        <end position="351"/>
    </location>
</feature>